<gene>
    <name evidence="1" type="ORF">DIAAKJNI_00569</name>
</gene>
<name>A0A811TGK3_9EURY</name>
<comment type="caution">
    <text evidence="1">The sequence shown here is derived from an EMBL/GenBank/DDBJ whole genome shotgun (WGS) entry which is preliminary data.</text>
</comment>
<dbReference type="AlphaFoldDB" id="A0A811TGK3"/>
<sequence length="138" mass="16190">MEVLFCRKLTDSNPTKEHAASCTLGYSKKAAIVIRFVGMCTKRYIDYFAVVARSVERLDQNRLPFLGIIHKTYKITKRKDSGVIDLLQDRALDDSSILCSRIYHHLSNNQTCSIKIIFLHRHRYIPRCTVFYHLKRQR</sequence>
<organism evidence="1 2">
    <name type="scientific">Candidatus Argoarchaeum ethanivorans</name>
    <dbReference type="NCBI Taxonomy" id="2608793"/>
    <lineage>
        <taxon>Archaea</taxon>
        <taxon>Methanobacteriati</taxon>
        <taxon>Methanobacteriota</taxon>
        <taxon>Stenosarchaea group</taxon>
        <taxon>Methanomicrobia</taxon>
        <taxon>Methanosarcinales</taxon>
        <taxon>Methanosarcinales incertae sedis</taxon>
        <taxon>GOM Arc I cluster</taxon>
        <taxon>Candidatus Argoarchaeum</taxon>
    </lineage>
</organism>
<evidence type="ECO:0000313" key="2">
    <source>
        <dbReference type="Proteomes" id="UP000639006"/>
    </source>
</evidence>
<dbReference type="Proteomes" id="UP000639006">
    <property type="component" value="Unassembled WGS sequence"/>
</dbReference>
<reference evidence="1" key="1">
    <citation type="submission" date="2020-10" db="EMBL/GenBank/DDBJ databases">
        <authorList>
            <person name="Hahn C.J."/>
            <person name="Laso-Perez R."/>
            <person name="Vulcano F."/>
            <person name="Vaziourakis K.-M."/>
            <person name="Stokke R."/>
            <person name="Steen I.H."/>
            <person name="Teske A."/>
            <person name="Boetius A."/>
            <person name="Liebeke M."/>
            <person name="Amann R."/>
            <person name="Knittel K."/>
        </authorList>
    </citation>
    <scope>NUCLEOTIDE SEQUENCE</scope>
    <source>
        <strain evidence="1">Gfbio:e3339647-f889-4370-9287-4fb5cb688e4c:AG392M11_GoMArc1</strain>
    </source>
</reference>
<protein>
    <submittedName>
        <fullName evidence="1">Uncharacterized protein</fullName>
    </submittedName>
</protein>
<accession>A0A811TGK3</accession>
<evidence type="ECO:0000313" key="1">
    <source>
        <dbReference type="EMBL" id="CAD6493865.1"/>
    </source>
</evidence>
<dbReference type="EMBL" id="CAJHIQ010000054">
    <property type="protein sequence ID" value="CAD6493865.1"/>
    <property type="molecule type" value="Genomic_DNA"/>
</dbReference>
<proteinExistence type="predicted"/>